<dbReference type="GO" id="GO:0016020">
    <property type="term" value="C:membrane"/>
    <property type="evidence" value="ECO:0007669"/>
    <property type="project" value="UniProtKB-SubCell"/>
</dbReference>
<dbReference type="STRING" id="3476.A0A2P5C1Y5"/>
<dbReference type="InterPro" id="IPR044770">
    <property type="entry name" value="MFS_spinster-like"/>
</dbReference>
<name>A0A2P5C1Y5_PARAD</name>
<keyword evidence="5" id="KW-0472">Membrane</keyword>
<dbReference type="InterPro" id="IPR020846">
    <property type="entry name" value="MFS_dom"/>
</dbReference>
<evidence type="ECO:0000256" key="2">
    <source>
        <dbReference type="ARBA" id="ARBA00022448"/>
    </source>
</evidence>
<dbReference type="PROSITE" id="PS50850">
    <property type="entry name" value="MFS"/>
    <property type="match status" value="1"/>
</dbReference>
<accession>A0A2P5C1Y5</accession>
<gene>
    <name evidence="7" type="ORF">PanWU01x14_191340</name>
</gene>
<evidence type="ECO:0000256" key="4">
    <source>
        <dbReference type="ARBA" id="ARBA00022989"/>
    </source>
</evidence>
<protein>
    <submittedName>
        <fullName evidence="7">Major facilitator superfamily domain containing protein</fullName>
    </submittedName>
</protein>
<evidence type="ECO:0000313" key="8">
    <source>
        <dbReference type="Proteomes" id="UP000237105"/>
    </source>
</evidence>
<evidence type="ECO:0000259" key="6">
    <source>
        <dbReference type="PROSITE" id="PS50850"/>
    </source>
</evidence>
<comment type="subcellular location">
    <subcellularLocation>
        <location evidence="1">Membrane</location>
        <topology evidence="1">Multi-pass membrane protein</topology>
    </subcellularLocation>
</comment>
<proteinExistence type="predicted"/>
<reference evidence="8" key="1">
    <citation type="submission" date="2016-06" db="EMBL/GenBank/DDBJ databases">
        <title>Parallel loss of symbiosis genes in relatives of nitrogen-fixing non-legume Parasponia.</title>
        <authorList>
            <person name="Van Velzen R."/>
            <person name="Holmer R."/>
            <person name="Bu F."/>
            <person name="Rutten L."/>
            <person name="Van Zeijl A."/>
            <person name="Liu W."/>
            <person name="Santuari L."/>
            <person name="Cao Q."/>
            <person name="Sharma T."/>
            <person name="Shen D."/>
            <person name="Roswanjaya Y."/>
            <person name="Wardhani T."/>
            <person name="Kalhor M.S."/>
            <person name="Jansen J."/>
            <person name="Van den Hoogen J."/>
            <person name="Gungor B."/>
            <person name="Hartog M."/>
            <person name="Hontelez J."/>
            <person name="Verver J."/>
            <person name="Yang W.-C."/>
            <person name="Schijlen E."/>
            <person name="Repin R."/>
            <person name="Schilthuizen M."/>
            <person name="Schranz E."/>
            <person name="Heidstra R."/>
            <person name="Miyata K."/>
            <person name="Fedorova E."/>
            <person name="Kohlen W."/>
            <person name="Bisseling T."/>
            <person name="Smit S."/>
            <person name="Geurts R."/>
        </authorList>
    </citation>
    <scope>NUCLEOTIDE SEQUENCE [LARGE SCALE GENOMIC DNA]</scope>
    <source>
        <strain evidence="8">cv. WU1-14</strain>
    </source>
</reference>
<evidence type="ECO:0000256" key="5">
    <source>
        <dbReference type="ARBA" id="ARBA00023136"/>
    </source>
</evidence>
<dbReference type="AlphaFoldDB" id="A0A2P5C1Y5"/>
<dbReference type="GO" id="GO:0022857">
    <property type="term" value="F:transmembrane transporter activity"/>
    <property type="evidence" value="ECO:0007669"/>
    <property type="project" value="InterPro"/>
</dbReference>
<evidence type="ECO:0000256" key="3">
    <source>
        <dbReference type="ARBA" id="ARBA00022692"/>
    </source>
</evidence>
<keyword evidence="3" id="KW-0812">Transmembrane</keyword>
<evidence type="ECO:0000313" key="7">
    <source>
        <dbReference type="EMBL" id="PON55026.1"/>
    </source>
</evidence>
<comment type="caution">
    <text evidence="7">The sequence shown here is derived from an EMBL/GenBank/DDBJ whole genome shotgun (WGS) entry which is preliminary data.</text>
</comment>
<sequence>NGIGLAIVVPSTQSLVADLTEDNNRRTAFGWLQLSAKLGPIIGRRIAFHLVAQISVVVGILVRLYSKDPRFSDTDGKGCRDQILRWSLVSELKFLIKETKSVVIIPSF</sequence>
<dbReference type="EMBL" id="JXTB01000187">
    <property type="protein sequence ID" value="PON55026.1"/>
    <property type="molecule type" value="Genomic_DNA"/>
</dbReference>
<feature type="domain" description="Major facilitator superfamily (MFS) profile" evidence="6">
    <location>
        <begin position="1"/>
        <end position="108"/>
    </location>
</feature>
<evidence type="ECO:0000256" key="1">
    <source>
        <dbReference type="ARBA" id="ARBA00004141"/>
    </source>
</evidence>
<keyword evidence="4" id="KW-1133">Transmembrane helix</keyword>
<dbReference type="PANTHER" id="PTHR23505:SF52">
    <property type="entry name" value="MAJOR FACILITATOR SUPERFAMILY PROTEIN"/>
    <property type="match status" value="1"/>
</dbReference>
<dbReference type="InterPro" id="IPR036259">
    <property type="entry name" value="MFS_trans_sf"/>
</dbReference>
<dbReference type="Proteomes" id="UP000237105">
    <property type="component" value="Unassembled WGS sequence"/>
</dbReference>
<feature type="non-terminal residue" evidence="7">
    <location>
        <position position="1"/>
    </location>
</feature>
<keyword evidence="2" id="KW-0813">Transport</keyword>
<organism evidence="7 8">
    <name type="scientific">Parasponia andersonii</name>
    <name type="common">Sponia andersonii</name>
    <dbReference type="NCBI Taxonomy" id="3476"/>
    <lineage>
        <taxon>Eukaryota</taxon>
        <taxon>Viridiplantae</taxon>
        <taxon>Streptophyta</taxon>
        <taxon>Embryophyta</taxon>
        <taxon>Tracheophyta</taxon>
        <taxon>Spermatophyta</taxon>
        <taxon>Magnoliopsida</taxon>
        <taxon>eudicotyledons</taxon>
        <taxon>Gunneridae</taxon>
        <taxon>Pentapetalae</taxon>
        <taxon>rosids</taxon>
        <taxon>fabids</taxon>
        <taxon>Rosales</taxon>
        <taxon>Cannabaceae</taxon>
        <taxon>Parasponia</taxon>
    </lineage>
</organism>
<dbReference type="OrthoDB" id="1713348at2759"/>
<keyword evidence="8" id="KW-1185">Reference proteome</keyword>
<dbReference type="Gene3D" id="1.20.1250.20">
    <property type="entry name" value="MFS general substrate transporter like domains"/>
    <property type="match status" value="1"/>
</dbReference>
<dbReference type="PANTHER" id="PTHR23505">
    <property type="entry name" value="SPINSTER"/>
    <property type="match status" value="1"/>
</dbReference>
<dbReference type="SUPFAM" id="SSF103473">
    <property type="entry name" value="MFS general substrate transporter"/>
    <property type="match status" value="1"/>
</dbReference>